<dbReference type="Pfam" id="PF00240">
    <property type="entry name" value="ubiquitin"/>
    <property type="match status" value="1"/>
</dbReference>
<dbReference type="InterPro" id="IPR000626">
    <property type="entry name" value="Ubiquitin-like_dom"/>
</dbReference>
<gene>
    <name evidence="4" type="ORF">HXX76_015867</name>
</gene>
<dbReference type="Proteomes" id="UP000650467">
    <property type="component" value="Unassembled WGS sequence"/>
</dbReference>
<evidence type="ECO:0000313" key="4">
    <source>
        <dbReference type="EMBL" id="KAG2422703.1"/>
    </source>
</evidence>
<keyword evidence="5" id="KW-1185">Reference proteome</keyword>
<dbReference type="InterPro" id="IPR019956">
    <property type="entry name" value="Ubiquitin_dom"/>
</dbReference>
<feature type="compositionally biased region" description="Acidic residues" evidence="2">
    <location>
        <begin position="379"/>
        <end position="402"/>
    </location>
</feature>
<dbReference type="OrthoDB" id="428577at2759"/>
<evidence type="ECO:0000259" key="3">
    <source>
        <dbReference type="PROSITE" id="PS50053"/>
    </source>
</evidence>
<sequence>MPIPKWLFFQKARRSGQLLPPPLPAVWNVANGPKLLSTAIAACRGGHAHILAWLQQEARPGQQEAEEAARWEITVAGAGLTLYAAVRGCPLEAVQLVHRHRYHDGAASLGAGAKQSLAIGAAVSATADWELKLDWVLLAVRQPAPNAQLPGHPHPVWSGAVGLRDVDEDSDIEILGDEEENGAARSDASLSTLRRLREGHVAPIDLELLTEHYSVEVAEVYGVEALEGAVAAMQQIPRDSDGLHAWTSSPRPRAETPSPAGNRIFELCDQQQQAGQQVQQVGSGMQATAGMQATGGLSRQQLHRDASAAAPAVAPAPAAAEAPAGAPGTSAAAARAPGAAVGGAPAAGAAANAPRKRQQRDEQQQPGRPQEQQPGSEAAWDDVEDEEEPAKEEAAEEEEDEGIVQMHMYVVHPGDLNHHELAAELQLPRYMQLPDKRQLAYLPMADVQQRLCGRGVPPQAWRFFLLEPYKVERVKVDPAMSIRDFADQAAARLPPQHGYFRLSSCGIPSSCCMMAAALGMQLRDGKAALFGIGPPPPGVSTFTIAIKTLWGRSTELSGVYNNLIVSHLKDMVEQKTGLPSGQVTLTSGGMQLEDHRTLADYGIGPGTTVRVVLKLRGGKPVICVWAAQPTDVSVRLRLSRHWAFSSLVPRPDEYSGSGSSSSGGGISGGGEDTATEAEGGKGGWAAGGREAAWRVRALPDGTLAHPGSGGREYAYLFWEALTEGSAVAAAVAAEASGGVAGGGSRSSRGSSRRSSCSNGTMVWEEQPEQAQAGGDGQQLQLQPQGRPATATADATAPAPAAAAITSPSSRLAGLGPTPADLPLPDFQPTRSFCVAGADAEAWLYGALSAFGLPVRERTDFLTYWLPHMEGAAWLLISFADPADYEAAAALEVTPAPDVCVRLVMLFERLAAPVAGACGDLGAEAARVGVLRREGCSLAVLEWGGMEVVRAGGGRA</sequence>
<feature type="region of interest" description="Disordered" evidence="2">
    <location>
        <begin position="295"/>
        <end position="314"/>
    </location>
</feature>
<dbReference type="CDD" id="cd17039">
    <property type="entry name" value="Ubl_ubiquitin_like"/>
    <property type="match status" value="1"/>
</dbReference>
<organism evidence="4 5">
    <name type="scientific">Chlamydomonas incerta</name>
    <dbReference type="NCBI Taxonomy" id="51695"/>
    <lineage>
        <taxon>Eukaryota</taxon>
        <taxon>Viridiplantae</taxon>
        <taxon>Chlorophyta</taxon>
        <taxon>core chlorophytes</taxon>
        <taxon>Chlorophyceae</taxon>
        <taxon>CS clade</taxon>
        <taxon>Chlamydomonadales</taxon>
        <taxon>Chlamydomonadaceae</taxon>
        <taxon>Chlamydomonas</taxon>
    </lineage>
</organism>
<dbReference type="InterPro" id="IPR050158">
    <property type="entry name" value="Ubiquitin_ubiquitin-like"/>
</dbReference>
<reference evidence="4" key="1">
    <citation type="journal article" date="2020" name="bioRxiv">
        <title>Comparative genomics of Chlamydomonas.</title>
        <authorList>
            <person name="Craig R.J."/>
            <person name="Hasan A.R."/>
            <person name="Ness R.W."/>
            <person name="Keightley P.D."/>
        </authorList>
    </citation>
    <scope>NUCLEOTIDE SEQUENCE</scope>
    <source>
        <strain evidence="4">SAG 7.73</strain>
    </source>
</reference>
<feature type="region of interest" description="Disordered" evidence="2">
    <location>
        <begin position="340"/>
        <end position="402"/>
    </location>
</feature>
<feature type="region of interest" description="Disordered" evidence="2">
    <location>
        <begin position="651"/>
        <end position="685"/>
    </location>
</feature>
<dbReference type="Gene3D" id="3.10.20.90">
    <property type="entry name" value="Phosphatidylinositol 3-kinase Catalytic Subunit, Chain A, domain 1"/>
    <property type="match status" value="1"/>
</dbReference>
<proteinExistence type="predicted"/>
<feature type="region of interest" description="Disordered" evidence="2">
    <location>
        <begin position="737"/>
        <end position="816"/>
    </location>
</feature>
<dbReference type="GO" id="GO:0003729">
    <property type="term" value="F:mRNA binding"/>
    <property type="evidence" value="ECO:0007669"/>
    <property type="project" value="UniProtKB-ARBA"/>
</dbReference>
<evidence type="ECO:0000256" key="2">
    <source>
        <dbReference type="SAM" id="MobiDB-lite"/>
    </source>
</evidence>
<accession>A0A835SFZ3</accession>
<feature type="compositionally biased region" description="Gly residues" evidence="2">
    <location>
        <begin position="661"/>
        <end position="671"/>
    </location>
</feature>
<feature type="domain" description="Ubiquitin-like" evidence="3">
    <location>
        <begin position="542"/>
        <end position="618"/>
    </location>
</feature>
<dbReference type="PRINTS" id="PR00348">
    <property type="entry name" value="UBIQUITIN"/>
</dbReference>
<name>A0A835SFZ3_CHLIN</name>
<feature type="compositionally biased region" description="Low complexity" evidence="2">
    <location>
        <begin position="340"/>
        <end position="353"/>
    </location>
</feature>
<dbReference type="InterPro" id="IPR029071">
    <property type="entry name" value="Ubiquitin-like_domsf"/>
</dbReference>
<dbReference type="AlphaFoldDB" id="A0A835SFZ3"/>
<feature type="region of interest" description="Disordered" evidence="2">
    <location>
        <begin position="241"/>
        <end position="261"/>
    </location>
</feature>
<dbReference type="PANTHER" id="PTHR10666">
    <property type="entry name" value="UBIQUITIN"/>
    <property type="match status" value="1"/>
</dbReference>
<dbReference type="PROSITE" id="PS50053">
    <property type="entry name" value="UBIQUITIN_2"/>
    <property type="match status" value="1"/>
</dbReference>
<keyword evidence="1" id="KW-1017">Isopeptide bond</keyword>
<dbReference type="EMBL" id="JAEHOC010000096">
    <property type="protein sequence ID" value="KAG2422703.1"/>
    <property type="molecule type" value="Genomic_DNA"/>
</dbReference>
<feature type="compositionally biased region" description="Low complexity" evidence="2">
    <location>
        <begin position="745"/>
        <end position="755"/>
    </location>
</feature>
<evidence type="ECO:0000313" key="5">
    <source>
        <dbReference type="Proteomes" id="UP000650467"/>
    </source>
</evidence>
<feature type="compositionally biased region" description="Low complexity" evidence="2">
    <location>
        <begin position="364"/>
        <end position="378"/>
    </location>
</feature>
<evidence type="ECO:0000256" key="1">
    <source>
        <dbReference type="ARBA" id="ARBA00022499"/>
    </source>
</evidence>
<comment type="caution">
    <text evidence="4">The sequence shown here is derived from an EMBL/GenBank/DDBJ whole genome shotgun (WGS) entry which is preliminary data.</text>
</comment>
<protein>
    <recommendedName>
        <fullName evidence="3">Ubiquitin-like domain-containing protein</fullName>
    </recommendedName>
</protein>
<feature type="compositionally biased region" description="Low complexity" evidence="2">
    <location>
        <begin position="768"/>
        <end position="803"/>
    </location>
</feature>
<dbReference type="SUPFAM" id="SSF54236">
    <property type="entry name" value="Ubiquitin-like"/>
    <property type="match status" value="1"/>
</dbReference>
<dbReference type="SMART" id="SM00213">
    <property type="entry name" value="UBQ"/>
    <property type="match status" value="1"/>
</dbReference>